<dbReference type="GO" id="GO:0005886">
    <property type="term" value="C:plasma membrane"/>
    <property type="evidence" value="ECO:0007669"/>
    <property type="project" value="UniProtKB-SubCell"/>
</dbReference>
<keyword evidence="6 7" id="KW-0472">Membrane</keyword>
<evidence type="ECO:0000256" key="4">
    <source>
        <dbReference type="ARBA" id="ARBA00022692"/>
    </source>
</evidence>
<keyword evidence="3" id="KW-1003">Cell membrane</keyword>
<feature type="transmembrane region" description="Helical" evidence="7">
    <location>
        <begin position="127"/>
        <end position="146"/>
    </location>
</feature>
<evidence type="ECO:0000256" key="5">
    <source>
        <dbReference type="ARBA" id="ARBA00022989"/>
    </source>
</evidence>
<evidence type="ECO:0000313" key="9">
    <source>
        <dbReference type="Proteomes" id="UP001327957"/>
    </source>
</evidence>
<dbReference type="PANTHER" id="PTHR43549">
    <property type="entry name" value="MULTIDRUG RESISTANCE PROTEIN YPNP-RELATED"/>
    <property type="match status" value="1"/>
</dbReference>
<feature type="transmembrane region" description="Helical" evidence="7">
    <location>
        <begin position="272"/>
        <end position="294"/>
    </location>
</feature>
<keyword evidence="5 7" id="KW-1133">Transmembrane helix</keyword>
<keyword evidence="4 7" id="KW-0812">Transmembrane</keyword>
<feature type="transmembrane region" description="Helical" evidence="7">
    <location>
        <begin position="301"/>
        <end position="319"/>
    </location>
</feature>
<comment type="caution">
    <text evidence="8">The sequence shown here is derived from an EMBL/GenBank/DDBJ whole genome shotgun (WGS) entry which is preliminary data.</text>
</comment>
<evidence type="ECO:0000256" key="7">
    <source>
        <dbReference type="SAM" id="Phobius"/>
    </source>
</evidence>
<evidence type="ECO:0000256" key="3">
    <source>
        <dbReference type="ARBA" id="ARBA00022475"/>
    </source>
</evidence>
<evidence type="ECO:0000256" key="2">
    <source>
        <dbReference type="ARBA" id="ARBA00022448"/>
    </source>
</evidence>
<dbReference type="PANTHER" id="PTHR43549:SF2">
    <property type="entry name" value="MULTIDRUG RESISTANCE PROTEIN NORM-RELATED"/>
    <property type="match status" value="1"/>
</dbReference>
<evidence type="ECO:0000256" key="1">
    <source>
        <dbReference type="ARBA" id="ARBA00004651"/>
    </source>
</evidence>
<feature type="transmembrane region" description="Helical" evidence="7">
    <location>
        <begin position="60"/>
        <end position="80"/>
    </location>
</feature>
<accession>A0AAV9T7D4</accession>
<gene>
    <name evidence="8" type="ORF">QIS74_09896</name>
</gene>
<evidence type="ECO:0008006" key="10">
    <source>
        <dbReference type="Google" id="ProtNLM"/>
    </source>
</evidence>
<feature type="transmembrane region" description="Helical" evidence="7">
    <location>
        <begin position="152"/>
        <end position="174"/>
    </location>
</feature>
<evidence type="ECO:0000256" key="6">
    <source>
        <dbReference type="ARBA" id="ARBA00023136"/>
    </source>
</evidence>
<sequence>MVRTTSKRPRARPRPPRSIVPVEVRDVSVTYIRIGAFGAFSSAVETAVSSATRALDRPDVPLIISSVKFAINIVLDLLLISKVHVGSHQPTVNMQVGIQLACNLASALLGLAYFLWRNTLQYQKRRWVLGALFILLRPGALTFIESAVRNAFYLWLVSNMVSMGSTYATAWGVFNTIRWGLIMVPVQALEQTSLAFVGHAWGAWRRTIGVETLQHKAGKDAIIKIVRPAVKSLVIAIAIEVPMCLFLTYFGARPFARYLSGSDEVAEVTAMMWRSLDWCYIFYAMSTMLATVLLATRPRWYLWQSLASNLLYVLPWAIVCQTANLSADRAWTYHSLVFGGSLVFSFVDILVVDGLWAWSLMTGRMKLDEFMG</sequence>
<proteinExistence type="predicted"/>
<name>A0AAV9T7D4_9PEZI</name>
<comment type="subcellular location">
    <subcellularLocation>
        <location evidence="1">Cell membrane</location>
        <topology evidence="1">Multi-pass membrane protein</topology>
    </subcellularLocation>
</comment>
<feature type="transmembrane region" description="Helical" evidence="7">
    <location>
        <begin position="331"/>
        <end position="358"/>
    </location>
</feature>
<dbReference type="Proteomes" id="UP001327957">
    <property type="component" value="Unassembled WGS sequence"/>
</dbReference>
<feature type="transmembrane region" description="Helical" evidence="7">
    <location>
        <begin position="92"/>
        <end position="115"/>
    </location>
</feature>
<dbReference type="InterPro" id="IPR052031">
    <property type="entry name" value="Membrane_Transporter-Flippase"/>
</dbReference>
<evidence type="ECO:0000313" key="8">
    <source>
        <dbReference type="EMBL" id="KAK6213894.1"/>
    </source>
</evidence>
<keyword evidence="2" id="KW-0813">Transport</keyword>
<protein>
    <recommendedName>
        <fullName evidence="10">Transmembrane protein</fullName>
    </recommendedName>
</protein>
<dbReference type="EMBL" id="JASAOK010000044">
    <property type="protein sequence ID" value="KAK6213894.1"/>
    <property type="molecule type" value="Genomic_DNA"/>
</dbReference>
<reference evidence="8 9" key="1">
    <citation type="submission" date="2023-04" db="EMBL/GenBank/DDBJ databases">
        <title>Colletotrichum tabacum stain YC1 causing leaf anthracnose on Nicotiana tabacum(L.) cv.</title>
        <authorList>
            <person name="Ji Z."/>
            <person name="Wang M."/>
            <person name="Zhang J."/>
            <person name="Wang N."/>
            <person name="Zhou Z."/>
        </authorList>
    </citation>
    <scope>NUCLEOTIDE SEQUENCE [LARGE SCALE GENOMIC DNA]</scope>
    <source>
        <strain evidence="8 9">YC1</strain>
    </source>
</reference>
<keyword evidence="9" id="KW-1185">Reference proteome</keyword>
<organism evidence="8 9">
    <name type="scientific">Colletotrichum tabaci</name>
    <dbReference type="NCBI Taxonomy" id="1209068"/>
    <lineage>
        <taxon>Eukaryota</taxon>
        <taxon>Fungi</taxon>
        <taxon>Dikarya</taxon>
        <taxon>Ascomycota</taxon>
        <taxon>Pezizomycotina</taxon>
        <taxon>Sordariomycetes</taxon>
        <taxon>Hypocreomycetidae</taxon>
        <taxon>Glomerellales</taxon>
        <taxon>Glomerellaceae</taxon>
        <taxon>Colletotrichum</taxon>
        <taxon>Colletotrichum destructivum species complex</taxon>
    </lineage>
</organism>
<feature type="transmembrane region" description="Helical" evidence="7">
    <location>
        <begin position="233"/>
        <end position="252"/>
    </location>
</feature>
<dbReference type="AlphaFoldDB" id="A0AAV9T7D4"/>